<evidence type="ECO:0000313" key="7">
    <source>
        <dbReference type="Proteomes" id="UP000051952"/>
    </source>
</evidence>
<feature type="compositionally biased region" description="Basic and acidic residues" evidence="3">
    <location>
        <begin position="10"/>
        <end position="19"/>
    </location>
</feature>
<evidence type="ECO:0000256" key="2">
    <source>
        <dbReference type="ARBA" id="ARBA00022475"/>
    </source>
</evidence>
<keyword evidence="4" id="KW-1133">Transmembrane helix</keyword>
<reference evidence="7" key="1">
    <citation type="submission" date="2015-09" db="EMBL/GenBank/DDBJ databases">
        <authorList>
            <consortium name="Pathogen Informatics"/>
        </authorList>
    </citation>
    <scope>NUCLEOTIDE SEQUENCE [LARGE SCALE GENOMIC DNA]</scope>
    <source>
        <strain evidence="7">Lake Konstanz</strain>
    </source>
</reference>
<accession>A0A0S4JEJ7</accession>
<dbReference type="GO" id="GO:0006883">
    <property type="term" value="P:intracellular sodium ion homeostasis"/>
    <property type="evidence" value="ECO:0007669"/>
    <property type="project" value="TreeGrafter"/>
</dbReference>
<dbReference type="SUPFAM" id="SSF81665">
    <property type="entry name" value="Calcium ATPase, transmembrane domain M"/>
    <property type="match status" value="1"/>
</dbReference>
<dbReference type="GO" id="GO:1902600">
    <property type="term" value="P:proton transmembrane transport"/>
    <property type="evidence" value="ECO:0007669"/>
    <property type="project" value="TreeGrafter"/>
</dbReference>
<keyword evidence="4" id="KW-0472">Membrane</keyword>
<keyword evidence="4" id="KW-0812">Transmembrane</keyword>
<gene>
    <name evidence="6" type="ORF">BSAL_15925</name>
</gene>
<sequence length="201" mass="22241">MPSCQASAQDSREPTHHEPTTGQNNEDDHEPVLPAKKTSSFFRRQVDPGNDEGAATPQKSRSTLQRLGIDPIMAAPDPVLDRPPRSPTGAIRSHSGIKFRPKMEEGNKTLEGKVDDSTEVPMEKPWHLYEPEDLYHELGIKGTTGLTSDEVQERLLQYGKNLITPPPTTHWLVKILMLLCGGFQVMMIGGGILCFIVYAIS</sequence>
<protein>
    <submittedName>
        <fullName evidence="6">P-type H+-ATPase, putative</fullName>
    </submittedName>
</protein>
<feature type="region of interest" description="Disordered" evidence="3">
    <location>
        <begin position="1"/>
        <end position="63"/>
    </location>
</feature>
<dbReference type="GO" id="GO:1990573">
    <property type="term" value="P:potassium ion import across plasma membrane"/>
    <property type="evidence" value="ECO:0007669"/>
    <property type="project" value="TreeGrafter"/>
</dbReference>
<evidence type="ECO:0000256" key="1">
    <source>
        <dbReference type="ARBA" id="ARBA00004651"/>
    </source>
</evidence>
<dbReference type="EMBL" id="CYKH01001647">
    <property type="protein sequence ID" value="CUG88541.1"/>
    <property type="molecule type" value="Genomic_DNA"/>
</dbReference>
<feature type="transmembrane region" description="Helical" evidence="4">
    <location>
        <begin position="171"/>
        <end position="200"/>
    </location>
</feature>
<evidence type="ECO:0000256" key="4">
    <source>
        <dbReference type="SAM" id="Phobius"/>
    </source>
</evidence>
<name>A0A0S4JEJ7_BODSA</name>
<dbReference type="VEuPathDB" id="TriTrypDB:BSAL_15925"/>
<evidence type="ECO:0000256" key="3">
    <source>
        <dbReference type="SAM" id="MobiDB-lite"/>
    </source>
</evidence>
<dbReference type="Gene3D" id="2.70.150.10">
    <property type="entry name" value="Calcium-transporting ATPase, cytoplasmic transduction domain A"/>
    <property type="match status" value="1"/>
</dbReference>
<keyword evidence="7" id="KW-1185">Reference proteome</keyword>
<dbReference type="Pfam" id="PF00690">
    <property type="entry name" value="Cation_ATPase_N"/>
    <property type="match status" value="1"/>
</dbReference>
<evidence type="ECO:0000259" key="5">
    <source>
        <dbReference type="SMART" id="SM00831"/>
    </source>
</evidence>
<dbReference type="PANTHER" id="PTHR43294">
    <property type="entry name" value="SODIUM/POTASSIUM-TRANSPORTING ATPASE SUBUNIT ALPHA"/>
    <property type="match status" value="1"/>
</dbReference>
<keyword evidence="2" id="KW-1003">Cell membrane</keyword>
<dbReference type="GO" id="GO:0030007">
    <property type="term" value="P:intracellular potassium ion homeostasis"/>
    <property type="evidence" value="ECO:0007669"/>
    <property type="project" value="TreeGrafter"/>
</dbReference>
<dbReference type="GO" id="GO:0005886">
    <property type="term" value="C:plasma membrane"/>
    <property type="evidence" value="ECO:0007669"/>
    <property type="project" value="UniProtKB-SubCell"/>
</dbReference>
<comment type="subcellular location">
    <subcellularLocation>
        <location evidence="1">Cell membrane</location>
        <topology evidence="1">Multi-pass membrane protein</topology>
    </subcellularLocation>
</comment>
<feature type="non-terminal residue" evidence="6">
    <location>
        <position position="201"/>
    </location>
</feature>
<dbReference type="InterPro" id="IPR050510">
    <property type="entry name" value="Cation_transp_ATPase_P-type"/>
</dbReference>
<organism evidence="6 7">
    <name type="scientific">Bodo saltans</name>
    <name type="common">Flagellated protozoan</name>
    <dbReference type="NCBI Taxonomy" id="75058"/>
    <lineage>
        <taxon>Eukaryota</taxon>
        <taxon>Discoba</taxon>
        <taxon>Euglenozoa</taxon>
        <taxon>Kinetoplastea</taxon>
        <taxon>Metakinetoplastina</taxon>
        <taxon>Eubodonida</taxon>
        <taxon>Bodonidae</taxon>
        <taxon>Bodo</taxon>
    </lineage>
</organism>
<feature type="region of interest" description="Disordered" evidence="3">
    <location>
        <begin position="74"/>
        <end position="93"/>
    </location>
</feature>
<dbReference type="GO" id="GO:0005391">
    <property type="term" value="F:P-type sodium:potassium-exchanging transporter activity"/>
    <property type="evidence" value="ECO:0007669"/>
    <property type="project" value="TreeGrafter"/>
</dbReference>
<proteinExistence type="predicted"/>
<dbReference type="InterPro" id="IPR004014">
    <property type="entry name" value="ATPase_P-typ_cation-transptr_N"/>
</dbReference>
<feature type="domain" description="Cation-transporting P-type ATPase N-terminal" evidence="5">
    <location>
        <begin position="125"/>
        <end position="199"/>
    </location>
</feature>
<dbReference type="PANTHER" id="PTHR43294:SF21">
    <property type="entry name" value="CATION TRANSPORTING ATPASE"/>
    <property type="match status" value="1"/>
</dbReference>
<dbReference type="GO" id="GO:0036376">
    <property type="term" value="P:sodium ion export across plasma membrane"/>
    <property type="evidence" value="ECO:0007669"/>
    <property type="project" value="TreeGrafter"/>
</dbReference>
<dbReference type="AlphaFoldDB" id="A0A0S4JEJ7"/>
<evidence type="ECO:0000313" key="6">
    <source>
        <dbReference type="EMBL" id="CUG88541.1"/>
    </source>
</evidence>
<dbReference type="Gene3D" id="1.20.1110.10">
    <property type="entry name" value="Calcium-transporting ATPase, transmembrane domain"/>
    <property type="match status" value="1"/>
</dbReference>
<dbReference type="Proteomes" id="UP000051952">
    <property type="component" value="Unassembled WGS sequence"/>
</dbReference>
<dbReference type="InterPro" id="IPR023298">
    <property type="entry name" value="ATPase_P-typ_TM_dom_sf"/>
</dbReference>
<dbReference type="SMART" id="SM00831">
    <property type="entry name" value="Cation_ATPase_N"/>
    <property type="match status" value="1"/>
</dbReference>